<organism evidence="1 2">
    <name type="scientific">Streptomyces maoxianensis</name>
    <dbReference type="NCBI Taxonomy" id="1459942"/>
    <lineage>
        <taxon>Bacteria</taxon>
        <taxon>Bacillati</taxon>
        <taxon>Actinomycetota</taxon>
        <taxon>Actinomycetes</taxon>
        <taxon>Kitasatosporales</taxon>
        <taxon>Streptomycetaceae</taxon>
        <taxon>Streptomyces</taxon>
    </lineage>
</organism>
<accession>A0ABV9GBX8</accession>
<proteinExistence type="predicted"/>
<keyword evidence="2" id="KW-1185">Reference proteome</keyword>
<comment type="caution">
    <text evidence="1">The sequence shown here is derived from an EMBL/GenBank/DDBJ whole genome shotgun (WGS) entry which is preliminary data.</text>
</comment>
<sequence length="83" mass="8270">MRWSDDAVGEVDGGVLFVGLPFAALALAAAHEGEDRGGPGGWDGDLSGVRRELDGRGGPFCLGTVLLSPLSQTGLAPAAHAAG</sequence>
<name>A0ABV9GBX8_9ACTN</name>
<gene>
    <name evidence="1" type="ORF">ACFO9E_22215</name>
</gene>
<protein>
    <submittedName>
        <fullName evidence="1">Uncharacterized protein</fullName>
    </submittedName>
</protein>
<reference evidence="2" key="1">
    <citation type="journal article" date="2019" name="Int. J. Syst. Evol. Microbiol.">
        <title>The Global Catalogue of Microorganisms (GCM) 10K type strain sequencing project: providing services to taxonomists for standard genome sequencing and annotation.</title>
        <authorList>
            <consortium name="The Broad Institute Genomics Platform"/>
            <consortium name="The Broad Institute Genome Sequencing Center for Infectious Disease"/>
            <person name="Wu L."/>
            <person name="Ma J."/>
        </authorList>
    </citation>
    <scope>NUCLEOTIDE SEQUENCE [LARGE SCALE GENOMIC DNA]</scope>
    <source>
        <strain evidence="2">CGMCC 4.7139</strain>
    </source>
</reference>
<evidence type="ECO:0000313" key="2">
    <source>
        <dbReference type="Proteomes" id="UP001595993"/>
    </source>
</evidence>
<dbReference type="EMBL" id="JBHSFE010000016">
    <property type="protein sequence ID" value="MFC4610492.1"/>
    <property type="molecule type" value="Genomic_DNA"/>
</dbReference>
<dbReference type="Proteomes" id="UP001595993">
    <property type="component" value="Unassembled WGS sequence"/>
</dbReference>
<dbReference type="RefSeq" id="WP_381198562.1">
    <property type="nucleotide sequence ID" value="NZ_JBHSFE010000016.1"/>
</dbReference>
<evidence type="ECO:0000313" key="1">
    <source>
        <dbReference type="EMBL" id="MFC4610492.1"/>
    </source>
</evidence>